<evidence type="ECO:0000256" key="5">
    <source>
        <dbReference type="ARBA" id="ARBA00023136"/>
    </source>
</evidence>
<keyword evidence="3 7" id="KW-0812">Transmembrane</keyword>
<evidence type="ECO:0000313" key="9">
    <source>
        <dbReference type="Proteomes" id="UP000094336"/>
    </source>
</evidence>
<evidence type="ECO:0000256" key="2">
    <source>
        <dbReference type="ARBA" id="ARBA00010199"/>
    </source>
</evidence>
<dbReference type="GO" id="GO:0016020">
    <property type="term" value="C:membrane"/>
    <property type="evidence" value="ECO:0007669"/>
    <property type="project" value="UniProtKB-SubCell"/>
</dbReference>
<dbReference type="GO" id="GO:0042910">
    <property type="term" value="F:xenobiotic transmembrane transporter activity"/>
    <property type="evidence" value="ECO:0007669"/>
    <property type="project" value="InterPro"/>
</dbReference>
<evidence type="ECO:0008006" key="10">
    <source>
        <dbReference type="Google" id="ProtNLM"/>
    </source>
</evidence>
<feature type="transmembrane region" description="Helical" evidence="7">
    <location>
        <begin position="451"/>
        <end position="472"/>
    </location>
</feature>
<name>A0A1E3QWG9_9ASCO</name>
<feature type="transmembrane region" description="Helical" evidence="7">
    <location>
        <begin position="520"/>
        <end position="543"/>
    </location>
</feature>
<dbReference type="EMBL" id="KV454427">
    <property type="protein sequence ID" value="ODQ81422.1"/>
    <property type="molecule type" value="Genomic_DNA"/>
</dbReference>
<evidence type="ECO:0000256" key="7">
    <source>
        <dbReference type="SAM" id="Phobius"/>
    </source>
</evidence>
<comment type="subcellular location">
    <subcellularLocation>
        <location evidence="1">Membrane</location>
        <topology evidence="1">Multi-pass membrane protein</topology>
    </subcellularLocation>
</comment>
<comment type="similarity">
    <text evidence="2">Belongs to the multi antimicrobial extrusion (MATE) (TC 2.A.66.1) family.</text>
</comment>
<feature type="transmembrane region" description="Helical" evidence="7">
    <location>
        <begin position="372"/>
        <end position="390"/>
    </location>
</feature>
<evidence type="ECO:0000256" key="4">
    <source>
        <dbReference type="ARBA" id="ARBA00022989"/>
    </source>
</evidence>
<dbReference type="GO" id="GO:0015297">
    <property type="term" value="F:antiporter activity"/>
    <property type="evidence" value="ECO:0007669"/>
    <property type="project" value="InterPro"/>
</dbReference>
<feature type="transmembrane region" description="Helical" evidence="7">
    <location>
        <begin position="410"/>
        <end position="430"/>
    </location>
</feature>
<keyword evidence="5 7" id="KW-0472">Membrane</keyword>
<dbReference type="Proteomes" id="UP000094336">
    <property type="component" value="Unassembled WGS sequence"/>
</dbReference>
<keyword evidence="9" id="KW-1185">Reference proteome</keyword>
<reference evidence="9" key="1">
    <citation type="submission" date="2016-05" db="EMBL/GenBank/DDBJ databases">
        <title>Comparative genomics of biotechnologically important yeasts.</title>
        <authorList>
            <consortium name="DOE Joint Genome Institute"/>
            <person name="Riley R."/>
            <person name="Haridas S."/>
            <person name="Wolfe K.H."/>
            <person name="Lopes M.R."/>
            <person name="Hittinger C.T."/>
            <person name="Goker M."/>
            <person name="Salamov A."/>
            <person name="Wisecaver J."/>
            <person name="Long T.M."/>
            <person name="Aerts A.L."/>
            <person name="Barry K."/>
            <person name="Choi C."/>
            <person name="Clum A."/>
            <person name="Coughlan A.Y."/>
            <person name="Deshpande S."/>
            <person name="Douglass A.P."/>
            <person name="Hanson S.J."/>
            <person name="Klenk H.-P."/>
            <person name="Labutti K."/>
            <person name="Lapidus A."/>
            <person name="Lindquist E."/>
            <person name="Lipzen A."/>
            <person name="Meier-Kolthoff J.P."/>
            <person name="Ohm R.A."/>
            <person name="Otillar R.P."/>
            <person name="Pangilinan J."/>
            <person name="Peng Y."/>
            <person name="Rokas A."/>
            <person name="Rosa C.A."/>
            <person name="Scheuner C."/>
            <person name="Sibirny A.A."/>
            <person name="Slot J.C."/>
            <person name="Stielow J.B."/>
            <person name="Sun H."/>
            <person name="Kurtzman C.P."/>
            <person name="Blackwell M."/>
            <person name="Grigoriev I.V."/>
            <person name="Jeffries T.W."/>
        </authorList>
    </citation>
    <scope>NUCLEOTIDE SEQUENCE [LARGE SCALE GENOMIC DNA]</scope>
    <source>
        <strain evidence="9">NRRL Y-12698</strain>
    </source>
</reference>
<dbReference type="OrthoDB" id="2126698at2759"/>
<dbReference type="Pfam" id="PF01554">
    <property type="entry name" value="MatE"/>
    <property type="match status" value="2"/>
</dbReference>
<dbReference type="GO" id="GO:1990961">
    <property type="term" value="P:xenobiotic detoxification by transmembrane export across the plasma membrane"/>
    <property type="evidence" value="ECO:0007669"/>
    <property type="project" value="InterPro"/>
</dbReference>
<keyword evidence="4 7" id="KW-1133">Transmembrane helix</keyword>
<sequence length="590" mass="64341">MAVTSLISKTLKALPPLLRNSDAVGFNNRRRRMSITFIPPSTQSPLFLYGAGDQRSFLLLCLGSARDSVRDDATVSTSRSLPSTLSTVASDEPDQMTWLLEERRRYTESLREEDEEEDDHYGTSAKSIQSSTQSEDLSALVTNPKNEFRTLVNYSIPLIITFVLQQAFSVVCVLVVGHLGKNELAAVSLASMTSTITLAIFEGISTSLDTLCPQAYGAGNFHGVGVHFQRCTLFSLVFFVPCAAFWWFSEHFLRHAIHDEEVVRLTVQFLRVMIAGAPAYILFENGKRFLQAQGIFEAGTAILFITAPVNIVLSYLLVWHPVIGVGYVGAPIAAVTNFWFQVVLLYLYVAFVDGDKCWGGFSRDALHHWRDLAHLAIPGIVMLEAEYVAYEILTLFSSSFGTSALAAQSAISTIASLTYMVPFAVSIAAATRIANFVGATNVPCALIATRVGLYASLIVASANCVVLLSFKAPIARLFTLDSEVISLIVSLFPLVAAIQVFDGLASVASGILRAQGNQKVGGVVNLLGYYALAIPVSLLLGFYCKMELFGLWIGIGVGMIVIGVTESWYVLTADWTDIVARAQERNEEQD</sequence>
<gene>
    <name evidence="8" type="ORF">BABINDRAFT_159718</name>
</gene>
<dbReference type="AlphaFoldDB" id="A0A1E3QWG9"/>
<feature type="transmembrane region" description="Helical" evidence="7">
    <location>
        <begin position="154"/>
        <end position="178"/>
    </location>
</feature>
<dbReference type="InterPro" id="IPR045069">
    <property type="entry name" value="MATE_euk"/>
</dbReference>
<accession>A0A1E3QWG9</accession>
<evidence type="ECO:0000313" key="8">
    <source>
        <dbReference type="EMBL" id="ODQ81422.1"/>
    </source>
</evidence>
<protein>
    <recommendedName>
        <fullName evidence="10">MATE efflux family protein</fullName>
    </recommendedName>
</protein>
<dbReference type="CDD" id="cd13132">
    <property type="entry name" value="MATE_eukaryotic"/>
    <property type="match status" value="1"/>
</dbReference>
<dbReference type="InterPro" id="IPR002528">
    <property type="entry name" value="MATE_fam"/>
</dbReference>
<evidence type="ECO:0000256" key="1">
    <source>
        <dbReference type="ARBA" id="ARBA00004141"/>
    </source>
</evidence>
<dbReference type="RefSeq" id="XP_018986750.1">
    <property type="nucleotide sequence ID" value="XM_019127842.1"/>
</dbReference>
<dbReference type="NCBIfam" id="TIGR00797">
    <property type="entry name" value="matE"/>
    <property type="match status" value="1"/>
</dbReference>
<evidence type="ECO:0000256" key="6">
    <source>
        <dbReference type="SAM" id="MobiDB-lite"/>
    </source>
</evidence>
<dbReference type="GeneID" id="30145695"/>
<feature type="transmembrane region" description="Helical" evidence="7">
    <location>
        <begin position="184"/>
        <end position="201"/>
    </location>
</feature>
<feature type="transmembrane region" description="Helical" evidence="7">
    <location>
        <begin position="231"/>
        <end position="249"/>
    </location>
</feature>
<feature type="transmembrane region" description="Helical" evidence="7">
    <location>
        <begin position="484"/>
        <end position="508"/>
    </location>
</feature>
<feature type="transmembrane region" description="Helical" evidence="7">
    <location>
        <begin position="295"/>
        <end position="318"/>
    </location>
</feature>
<feature type="transmembrane region" description="Helical" evidence="7">
    <location>
        <begin position="549"/>
        <end position="571"/>
    </location>
</feature>
<feature type="region of interest" description="Disordered" evidence="6">
    <location>
        <begin position="107"/>
        <end position="130"/>
    </location>
</feature>
<organism evidence="8 9">
    <name type="scientific">Babjeviella inositovora NRRL Y-12698</name>
    <dbReference type="NCBI Taxonomy" id="984486"/>
    <lineage>
        <taxon>Eukaryota</taxon>
        <taxon>Fungi</taxon>
        <taxon>Dikarya</taxon>
        <taxon>Ascomycota</taxon>
        <taxon>Saccharomycotina</taxon>
        <taxon>Pichiomycetes</taxon>
        <taxon>Serinales incertae sedis</taxon>
        <taxon>Babjeviella</taxon>
    </lineage>
</organism>
<evidence type="ECO:0000256" key="3">
    <source>
        <dbReference type="ARBA" id="ARBA00022692"/>
    </source>
</evidence>
<dbReference type="PANTHER" id="PTHR11206">
    <property type="entry name" value="MULTIDRUG RESISTANCE PROTEIN"/>
    <property type="match status" value="1"/>
</dbReference>
<dbReference type="STRING" id="984486.A0A1E3QWG9"/>
<proteinExistence type="inferred from homology"/>
<feature type="transmembrane region" description="Helical" evidence="7">
    <location>
        <begin position="330"/>
        <end position="351"/>
    </location>
</feature>